<dbReference type="FunFam" id="2.60.40.10:FF:001316">
    <property type="entry name" value="PKHD1 like 1"/>
    <property type="match status" value="1"/>
</dbReference>
<accession>A0A8C4T925</accession>
<feature type="domain" description="G8" evidence="11">
    <location>
        <begin position="2771"/>
        <end position="2914"/>
    </location>
</feature>
<evidence type="ECO:0000256" key="1">
    <source>
        <dbReference type="ARBA" id="ARBA00004167"/>
    </source>
</evidence>
<dbReference type="CDD" id="cd00603">
    <property type="entry name" value="IPT_PCSR"/>
    <property type="match status" value="11"/>
</dbReference>
<dbReference type="SUPFAM" id="SSF51126">
    <property type="entry name" value="Pectin lyase-like"/>
    <property type="match status" value="1"/>
</dbReference>
<dbReference type="SUPFAM" id="SSF56988">
    <property type="entry name" value="Anthrax protective antigen"/>
    <property type="match status" value="1"/>
</dbReference>
<dbReference type="InterPro" id="IPR008972">
    <property type="entry name" value="Cupredoxin"/>
</dbReference>
<keyword evidence="10" id="KW-0472">Membrane</keyword>
<evidence type="ECO:0000313" key="14">
    <source>
        <dbReference type="Proteomes" id="UP000694620"/>
    </source>
</evidence>
<evidence type="ECO:0000256" key="7">
    <source>
        <dbReference type="ARBA" id="ARBA00022989"/>
    </source>
</evidence>
<evidence type="ECO:0000256" key="8">
    <source>
        <dbReference type="ARBA" id="ARBA00023180"/>
    </source>
</evidence>
<dbReference type="InterPro" id="IPR037524">
    <property type="entry name" value="PA14/GLEYA"/>
</dbReference>
<dbReference type="Pfam" id="PF01833">
    <property type="entry name" value="TIG"/>
    <property type="match status" value="11"/>
</dbReference>
<keyword evidence="10" id="KW-0812">Transmembrane</keyword>
<dbReference type="GO" id="GO:0042995">
    <property type="term" value="C:cell projection"/>
    <property type="evidence" value="ECO:0007669"/>
    <property type="project" value="UniProtKB-SubCell"/>
</dbReference>
<evidence type="ECO:0000256" key="5">
    <source>
        <dbReference type="ARBA" id="ARBA00022729"/>
    </source>
</evidence>
<dbReference type="Proteomes" id="UP000694620">
    <property type="component" value="Unassembled WGS sequence"/>
</dbReference>
<sequence length="3929" mass="428994">HVQWITPTTGGTNGATKITIFGQGFAQANQFNYGPGKENLGNSIQMVSNTRTIPCDVVKQESYSKQIMCYTSVAFKAKSTDCCAKLLYELNRLTACTCASFTGTLITIRAMMFTDVYGGTSLNSNGNSCWIFCFRVYIGGMTCDLLYPNSDKRYGISLDYQWSQWGTMTCRITGTYHCHFLRFLFSGLGYRSPKWDLLIVYNLVLLVVTSISPSVGSSEGGAILTISGQYFDQTDAPARVLVGGECRYHEPFPSISLLCVPGGRGLKLEVWNKTTPQNLEDIMAYNESTPGYYTLWLDSSTYSWSYNSDNFALRLSGFYVPMVTDDYRFYLSGANLAALYLSQTGLPKDKVGMIYTNESVHSLIFFIYLFDRYYFEILLQRMSYYSSNSLKLQIYQTKTSFTPQQTREAQNEVQVIGTSYSFFSEVQEFCLNNWNTQTPIQEVQQIVVESPCISSGDCSAVQFSLLYNNEATEPIAIGASSDEVEMALNALPSIQNDDVSVTKTDSTNGSIYTVTFNSTRGEFDVLQYDTAGNDINIEISEITKGSPKFDTFTLMWNGVSSSPLSVTATPDEVVKEIYDMAGTKCPRSINGYTEGESVKYFQDFETNYYWILIRVCVCVCFVFFCHYRWQYTCIDMQQLLMASYPGTDYNVQQITLNRLSPNQDYLIDTVYIGSDYTVTNMQDLNLRRSALIGRGIFLQDFSVIKKQGTKTSESCYSVTLFPMNCGYDFPLIGIRFAQNISGDGENEIVYQGSNWNNLTTFTVTRVQAASSPIMGSFGVSIYGQKINNLPVNISAAYLKYALERIPGMGQLEVSGWGDCRGYGWRVTWLSAPGKQPVLQINSSSVIGKNAYLYAYSEREGGLFKQNVLADFFRVPHRKPQVQVYINNIISMCSGNCSYQWDPLKTPVISGISPTTGTCLTGWHGGRCYWHHQWTLTLIYTLICGTVLTISGYGFSENSAISINNKLCPVLSVNLNSLQCTTPADAAGSYNVTVTVEGVDITLSAFFTYDTAVTPAITQIRPAKRTNLTISGSNFQTWDPQSSVLIDKAECSIMKWTDSEIICLLPVLLPGLHNIQVKVKNWGFASASSNIVTTIEYVLQVTSVRPLSGSVYGGTKLTLTGSGFGTNPDDIQVLLGQRGCSVTDVTQDQLECVVQAPGKVYTVTNLGSDLVGYAWAPSSLDVFVGDKVQWQWQAQSFIVGIGYRVFSVSNPGDTTFGGQGFNSGPNRSPSGFFTYEFTVPGVYFYSSGYIDNAQTIAMQGVVTLISSTNRALITKRVRMKTCSHGGPPGLDLVTPGSSPFPMDVDNCSAEPLDCSLPSFSNSSEDAFIFQFSSCESPTVTAIRPSSGTIHDVLNIEGTGFSSTICANEVTIGGHPCEVINSTFTEINCYVNPEDILPVGFAELVSVTVNNRGNAISRIVNEFDCRFVLLPTVDSISPSAGSTTGNTRVTILGSGFSGSVSVTVVGMPCSIVSFSYTSIICDTAPSAESAGNVQLSVNGIPAACYSDCKFHYTDSSLPQVDSVSPDTVDSSSAVLSINGTGFGSDPEDVLILIGDFTFHPSQVTETEITCPIGPLPAGSYILNVVVMSKGLASGNIAIFSLATATLSPNSGSILGGTTLLITGNGFYPNYTTVTVGGIPCAITNITTSEVKCTTAANNQGNATVNIQVLSIVYPPLYFMYSMDSTPVISSVDPSTGSSGTTISISGSGFGTVADDIVVTIGGSPCALLEVNDTEVQCILGSHSGGSFAITLLHLTKGYATSTVSFTYILDLKSVTPSQGSFGGGAILQLSGDGFDEQLSTVFVCNTSCVVDSLKSSSATLYCEVPLSNGTGSSQVCDVTVYIGNNLVTLSNAFTYESALTPVVTAVTPRRGGTGGGTSLTITGSGFGSDIDNVVVTIAKTSCNVTYVNETEIICITDAQPQSQRTKVKVNVGSNGIAKLDNADFFYIDVWSSPYTWGGETPPDNGSFAVITPGQTILLDTSTAILKMLLIQGGTLVFDEVDLELNAENILIVDGGTLQVGTEQAPFQHKAIITLYGHLRSPELPLYGAKTLAIREGTLDLHGTPVPFTWTRLAKTAEAGSTIVELQNPVTWKAGDEIVIASTGDRLSQNENELMVIESISSDGTTVNLTNPLMYRHLGVSVRTSDEQHFEARAEVGLLTRNIVIRGSGNVEWEDTIPACPDGFDPGEFAVQTCFQGRYGDQVGSDQFGGCIMFSTPQPNQTSAIGRIEYVEVFHAGQAFRLGRYPINWHLMGDLNFTSYVRGCSIHQTYNRAVAMYKTSNLLVERNVIYDIMGGALIFEDGSETGNVLQYNLAVFVMQSTSLLNDDITPAAFWISNPNNTIRHNAVAGGSHIGFWYRLQDSITGELRDANICEKNEILGQFYNNSVHSQGWYGLWIFEQYYPMQQGYCNWNNPQPAVFDSLMTWNCLKGAEWLNAGALQFKNFLMVNNELAGIEMKRLQTSYVTGWGEAGGAMIMNATVIGHLDELGLLPSNCTQRGIVLPLDDGLTVAGIKFINFDRSSCTAIGFSSCGYTNCGGWRVKFSGVQYFNTTNKAGFTWEHEAALIDTDGSLTGHANNTVIPYSALLDPSHCQLQVPEWSVGYNGSVCDSTISFHRLTFWTYWYLSIPVLLSDSFGTSIVYGLALIPDGQTFNWTFQNFPILGPTNTWLYWATFYGFKESSFVIIRHQCAQNYEGYNIIDNRKGLTQPLNQSSMNGDWYFDNNTSTMEYISMTFYNMLRCAKHAVTLEILSSLLRILIPQDNNLMSHTGLWSNTTFWLTSAENNYAVPVDGSNVVIPRGWLVVIDIDIPTLSKLSVYGTLEVPTNMSKYALWATNATFRGTVAKLTSFNCSIQGGTLLVGQPDEPFQGELQIIFRGNMLTPDWLLPEGFYLGAKVLEVLGTLDLHGKPHSIYRTKLAMTADAGSTSISLADAVDWQVGDDILITTTSYDPRQAETRQIVAISEDMKTLILNDSLSYAHIAETYYINETNQQYTLAADVGLLSRNIKIISEDYPGWYQESYGARVLVRSGAARLSNVEFYHTGQNGYVSNSDPRYSVVFMNMGEISENITSYIQGCSFHQGFSPAIGIFGTNKLSVDDNIIYFTVGQGILDQGIGSKIRRNLVALTVWPGSYQGKKTATYTLWHAAIEINQGADTVLQDNIVSGFERSGYRINGEPCPGTFNPAETWSNNEAHGGLYGVYLNGDGLPDCTFIQGFTVWKCWDYGIYFQTYMNVQISNVTLVDNGMGIMPMSYTPPAVSHQYSNKTIQIENSLFVGSSPDFNCSDVLTASNINIQYTAGQRSPRPLQGGRSAVGWPTFASQYNGAPSMPHAGLTSYTAISGLVTIKDSTFAGFRNVCSGQINVMFITNPNNEDLQHPIHVMGIQVINSTENAVAFVHRPELSLVNPSKCVDMTCDAKRKTLLKDLDGSLLGQSGTVVPQSEYQWAGDTRYGLGDYRIPKVMLTYLNGSRIPINEIAPNKGVIRDPSCTYMPSWQSYKCFTLDYEMLVIESLDSDTETRRLSPVAVLADGYVDLLNGPADHSWCTGYSCRRRLSTFHTIVATNKSFSVYFTSTSPQSLRLMLLNADNSKAVRVSIFYSNPQRLDVYANDLLVAPTNAVWNSNHSDYTLSSPTYPDQFVPQMNSTISGSNYFDSDYKMLNILVRGSTPIVVRTSPLLFISFNMPFMTVDEFFGPNLIKNLAAFLKIPTSKIRITKIVRASSRRKRETGMNVEVQIAEPPSQQATQTPTAGQLQVQDLVKFANTVGQMAIAGNLSAVVGYNVSSISIKGPPPTPGTAAWAEREKFDYKFVSTVTSLVIVMEPIVGQQGGLLIQQPSIKAVDQNGACVSVGVTSFVLTATLKDLSGQYITGLEGNTTIPFSDCWANYTDLYLTVKGSTTTSTAPSGSSSPLSGSSSPLRPWPAFIAALLGLLTFLLFKG</sequence>
<feature type="transmembrane region" description="Helical" evidence="10">
    <location>
        <begin position="3908"/>
        <end position="3927"/>
    </location>
</feature>
<dbReference type="GO" id="GO:0005886">
    <property type="term" value="C:plasma membrane"/>
    <property type="evidence" value="ECO:0007669"/>
    <property type="project" value="UniProtKB-SubCell"/>
</dbReference>
<dbReference type="PROSITE" id="PS51484">
    <property type="entry name" value="G8"/>
    <property type="match status" value="2"/>
</dbReference>
<dbReference type="PROSITE" id="PS51820">
    <property type="entry name" value="PA14"/>
    <property type="match status" value="1"/>
</dbReference>
<evidence type="ECO:0000256" key="3">
    <source>
        <dbReference type="ARBA" id="ARBA00004316"/>
    </source>
</evidence>
<dbReference type="Pfam" id="PF24606">
    <property type="entry name" value="CEMIP_beta-hel"/>
    <property type="match status" value="2"/>
</dbReference>
<evidence type="ECO:0000256" key="6">
    <source>
        <dbReference type="ARBA" id="ARBA00022737"/>
    </source>
</evidence>
<keyword evidence="6" id="KW-0677">Repeat</keyword>
<dbReference type="InterPro" id="IPR006626">
    <property type="entry name" value="PbH1"/>
</dbReference>
<keyword evidence="14" id="KW-1185">Reference proteome</keyword>
<dbReference type="Gene3D" id="2.60.40.420">
    <property type="entry name" value="Cupredoxins - blue copper proteins"/>
    <property type="match status" value="1"/>
</dbReference>
<evidence type="ECO:0000256" key="9">
    <source>
        <dbReference type="ARBA" id="ARBA00023273"/>
    </source>
</evidence>
<dbReference type="SUPFAM" id="SSF49503">
    <property type="entry name" value="Cupredoxins"/>
    <property type="match status" value="1"/>
</dbReference>
<protein>
    <submittedName>
        <fullName evidence="13">PKHD1 like 1</fullName>
    </submittedName>
</protein>
<keyword evidence="7 10" id="KW-1133">Transmembrane helix</keyword>
<name>A0A8C4T925_ERPCA</name>
<dbReference type="Ensembl" id="ENSECRT00000027918.1">
    <property type="protein sequence ID" value="ENSECRP00000027344.1"/>
    <property type="gene ID" value="ENSECRG00000018411.1"/>
</dbReference>
<reference evidence="13" key="1">
    <citation type="submission" date="2025-08" db="UniProtKB">
        <authorList>
            <consortium name="Ensembl"/>
        </authorList>
    </citation>
    <scope>IDENTIFICATION</scope>
</reference>
<dbReference type="Pfam" id="PF10162">
    <property type="entry name" value="G8"/>
    <property type="match status" value="2"/>
</dbReference>
<dbReference type="InterPro" id="IPR011050">
    <property type="entry name" value="Pectin_lyase_fold/virulence"/>
</dbReference>
<reference evidence="13" key="2">
    <citation type="submission" date="2025-09" db="UniProtKB">
        <authorList>
            <consortium name="Ensembl"/>
        </authorList>
    </citation>
    <scope>IDENTIFICATION</scope>
</reference>
<comment type="subcellular location">
    <subcellularLocation>
        <location evidence="2">Cell membrane</location>
    </subcellularLocation>
    <subcellularLocation>
        <location evidence="3">Cell projection</location>
    </subcellularLocation>
    <subcellularLocation>
        <location evidence="1">Membrane</location>
        <topology evidence="1">Single-pass membrane protein</topology>
    </subcellularLocation>
</comment>
<dbReference type="SMART" id="SM00710">
    <property type="entry name" value="PbH1"/>
    <property type="match status" value="12"/>
</dbReference>
<dbReference type="PANTHER" id="PTHR46769">
    <property type="entry name" value="POLYCYSTIC KIDNEY AND HEPATIC DISEASE 1 (AUTOSOMAL RECESSIVE)-LIKE 1"/>
    <property type="match status" value="1"/>
</dbReference>
<dbReference type="InterPro" id="IPR052387">
    <property type="entry name" value="Fibrocystin"/>
</dbReference>
<keyword evidence="4" id="KW-1003">Cell membrane</keyword>
<feature type="domain" description="G8" evidence="11">
    <location>
        <begin position="1952"/>
        <end position="2072"/>
    </location>
</feature>
<evidence type="ECO:0000256" key="4">
    <source>
        <dbReference type="ARBA" id="ARBA00022475"/>
    </source>
</evidence>
<keyword evidence="8" id="KW-0325">Glycoprotein</keyword>
<dbReference type="InterPro" id="IPR013783">
    <property type="entry name" value="Ig-like_fold"/>
</dbReference>
<gene>
    <name evidence="13" type="primary">PKHD1L1</name>
</gene>
<dbReference type="FunFam" id="2.60.40.10:FF:000616">
    <property type="entry name" value="PKHD1 like 1"/>
    <property type="match status" value="1"/>
</dbReference>
<dbReference type="SMART" id="SM01225">
    <property type="entry name" value="G8"/>
    <property type="match status" value="2"/>
</dbReference>
<dbReference type="FunFam" id="2.160.20.10:FF:000070">
    <property type="entry name" value="PKHD1 like 1"/>
    <property type="match status" value="1"/>
</dbReference>
<dbReference type="FunFam" id="2.60.40.10:FF:001057">
    <property type="entry name" value="PKHD1 like 1"/>
    <property type="match status" value="1"/>
</dbReference>
<proteinExistence type="predicted"/>
<evidence type="ECO:0000259" key="12">
    <source>
        <dbReference type="PROSITE" id="PS51820"/>
    </source>
</evidence>
<dbReference type="InterPro" id="IPR002909">
    <property type="entry name" value="IPT_dom"/>
</dbReference>
<dbReference type="GeneTree" id="ENSGT00940000157594"/>
<evidence type="ECO:0000256" key="2">
    <source>
        <dbReference type="ARBA" id="ARBA00004236"/>
    </source>
</evidence>
<keyword evidence="9" id="KW-0966">Cell projection</keyword>
<evidence type="ECO:0000259" key="11">
    <source>
        <dbReference type="PROSITE" id="PS51484"/>
    </source>
</evidence>
<dbReference type="SMART" id="SM00429">
    <property type="entry name" value="IPT"/>
    <property type="match status" value="9"/>
</dbReference>
<dbReference type="PANTHER" id="PTHR46769:SF2">
    <property type="entry name" value="FIBROCYSTIN-L ISOFORM 2 PRECURSOR-RELATED"/>
    <property type="match status" value="1"/>
</dbReference>
<dbReference type="SUPFAM" id="SSF81296">
    <property type="entry name" value="E set domains"/>
    <property type="match status" value="10"/>
</dbReference>
<evidence type="ECO:0000313" key="13">
    <source>
        <dbReference type="Ensembl" id="ENSECRP00000027344.1"/>
    </source>
</evidence>
<dbReference type="InterPro" id="IPR019316">
    <property type="entry name" value="G8_domain"/>
</dbReference>
<dbReference type="InterPro" id="IPR014756">
    <property type="entry name" value="Ig_E-set"/>
</dbReference>
<dbReference type="Gene3D" id="2.60.40.10">
    <property type="entry name" value="Immunoglobulins"/>
    <property type="match status" value="11"/>
</dbReference>
<feature type="domain" description="PA14" evidence="12">
    <location>
        <begin position="261"/>
        <end position="410"/>
    </location>
</feature>
<dbReference type="InterPro" id="IPR055401">
    <property type="entry name" value="CEMIP_beta-hel_dom"/>
</dbReference>
<keyword evidence="5" id="KW-0732">Signal</keyword>
<organism evidence="13 14">
    <name type="scientific">Erpetoichthys calabaricus</name>
    <name type="common">Rope fish</name>
    <name type="synonym">Calamoichthys calabaricus</name>
    <dbReference type="NCBI Taxonomy" id="27687"/>
    <lineage>
        <taxon>Eukaryota</taxon>
        <taxon>Metazoa</taxon>
        <taxon>Chordata</taxon>
        <taxon>Craniata</taxon>
        <taxon>Vertebrata</taxon>
        <taxon>Euteleostomi</taxon>
        <taxon>Actinopterygii</taxon>
        <taxon>Polypteriformes</taxon>
        <taxon>Polypteridae</taxon>
        <taxon>Erpetoichthys</taxon>
    </lineage>
</organism>
<evidence type="ECO:0000256" key="10">
    <source>
        <dbReference type="SAM" id="Phobius"/>
    </source>
</evidence>